<dbReference type="FunFam" id="3.40.50.980:FF:000001">
    <property type="entry name" value="Non-ribosomal peptide synthetase"/>
    <property type="match status" value="1"/>
</dbReference>
<dbReference type="InterPro" id="IPR001242">
    <property type="entry name" value="Condensation_dom"/>
</dbReference>
<dbReference type="Gene3D" id="3.30.300.30">
    <property type="match status" value="2"/>
</dbReference>
<dbReference type="InterPro" id="IPR020845">
    <property type="entry name" value="AMP-binding_CS"/>
</dbReference>
<dbReference type="InterPro" id="IPR010060">
    <property type="entry name" value="NRPS_synth"/>
</dbReference>
<keyword evidence="2" id="KW-0596">Phosphopantetheine</keyword>
<evidence type="ECO:0000256" key="1">
    <source>
        <dbReference type="ARBA" id="ARBA00001957"/>
    </source>
</evidence>
<dbReference type="PANTHER" id="PTHR45527:SF1">
    <property type="entry name" value="FATTY ACID SYNTHASE"/>
    <property type="match status" value="1"/>
</dbReference>
<sequence length="2137" mass="240371">MSAGKQHLVQVIREISLSPAKGLTFIQSQDRAEFFSYQALYEAALKVLFHLQQKGIKPKDEVVFQVAEEKAFLICFWACLLGGMIPVPLSMVRNQEHLKKLLAVWHTLHHPALVIAGSDLGRLEEKAAGVLPWPAGHSRIALLEGLFEGNDYGTIHEPAEDDIAFIQFSSGSTGRPKGVTLTHRNLITNIDAIAQAAAYSENDVLLSWMPLTHDMGMIGFHLNPLYCGISQVLIPVDLFVKQPAIWLDTATAYQATVLSSPNFGYRHLLKHVRDWDRPWDLSKVRIIYNGAEPISEQLTRTFIQQLSAYQLSEYAMCPVYGLAEASVAVSISNITAPIRSFRLNRHQLQIGDRIELAADDSIHPSFMDVGRPINNCAVCIMNSEHQQVPEGLIGHICIKGPNVTAGYYNDPAASAEVIDANGWLNTGDLGFMLEGSLYITGRAKDIIFFNGQNFYPHDIEREAEAVEGIELNKIAVAGHFNHALQAEEIIAFILYRGSLEDFASLARALKAHLNPVFGFEISKVIPIKEMPKTTSGKIQRFRLLEKYRNQEWAAEEEELALIDNARQAGPSCSPANDTEQKILAIWEAIFEKTSIGVLDRFFEIGGNSLKAAALAMKFQQEFRVHLPVEKLYEWPTIRALGQQLSSLRKMDYQPIPQAAPQAFYPLSSAQKRLYYAWKLDPQSIAYNVPTAFTLRGKPVIDKLVQCLERLVQRHDVLRMSFGMMEEPVFNLSPEGKVNMECIGYESVALSEKLTSLVRPFNLHQGPLYRCCLLKNEEATQYVLFLDVHHIICDGQSVYHLLDELLKLYAGEELPATSISYRDFVLWERQQAVEQDVTLQSFWTRQLSGELPVLDLLPDFARPPFFPTAGKRREGCFDQQTTQQLYQYAANRQLPLHDLLFALYQLLLFKFTGATDIITGIPVGGRSHPDLQGMPGMFVNNLPIRTGLDAGLSFENWVQQVSATIQEALQHQQLPFDRLLSLVEVPPHPGRNPLFDTMFLYQSFGVPGKYNNELSLTRKPFDPGFARFDCTLEIVEGAGNLQYTFEYATRLYSDDLIVAMSASWLQITTQALNDPALSLAAISPLDKVTHEAFIYGFNNTAKAHVPGTTVLSLFESQAIRTPDAIAIQYKEETISYKALNEQANHVAQALRKQGVQAHECVGICLPRSPQLLLGLLGIWKAGCAYLPIDAELPADRIRYMLEDSRAVCWITHPHLHKDMAIAGVQRFDVDELAKPITSDHQPLAVQPGDLAYVIYTSGTSGRPKGVMVSHQALHNYVDFASEQYVQGEQLTFALHSSISFDLTVTSLFTPLTTGNTILLYEEDGVLLAIENVVRDNRAGVVKLTPSHLKLLRDNGMLAQNTSIRRWIVGGEALDSQLARDVYQIMEGRATIFNEYGPTEATVGCMIYTFDPADGTSQVPIGTPINNLQIYLLDPYLQPVPAMAAGDMYIAGTGLAAGYWRQEELTVQKFISNPFIPGQKMYCTGDRGRRLGNGQLEFLGRKDLQVKINGHRIELNEISHALQEHPAIQGAIVVQHPATGKLQAYYTIKNNGAISEPALRQYLAGKIPYYMMPVSFTILEHIPLTPNGKVDMKALPAVTTAVNKSTPQRPVTSIEQTMLEVWEQVLGKTGLTPDDNFFALGGDSIMASQIASKLFAKGVYIKVKDLLTLQAIEQVALHAQDIQQHKDAVAVVAGEVLPTPIQAWFFRQQFAQPGHYTQSVLLRLHRAIDHRKLRVSFDALLQHHDTLRLCVHTDNETLFYNNREGAFEVTQISLGKQETLPEVCNTIRASFDIRQGPLIKATVLREQEGTAYLFITAHHLVIDGVSWRILLEDLYRVYYQFVNEVVVEWPAKTASFQYWSRELYRLRDAGWFEEEIAYWKEIEDTHFVMIQHTPVVEETLNPVNSQRISLDAIATHYLLTDANRPYNTDVSILLNVALVMALHAWGHWQDMVIFQEHHGRELEDTVNLTRTIGWFTAMYPVKLRYEEDMDLLIKATKESLRQVPNHGIGYGVYKYLGAQTDRDSQPEIRINYLGQFGQAFDNELFSYSHQYTGEERGAGNHPTARLDLNALVMGNQLQVDFSWCSQSFSLKEMDRFVRLFDNQLNRLLDYVRQIKQLQYTPSDFSAAGITEDDLKILLG</sequence>
<dbReference type="InterPro" id="IPR000873">
    <property type="entry name" value="AMP-dep_synth/lig_dom"/>
</dbReference>
<organism evidence="6 7">
    <name type="scientific">Paraflavitalea soli</name>
    <dbReference type="NCBI Taxonomy" id="2315862"/>
    <lineage>
        <taxon>Bacteria</taxon>
        <taxon>Pseudomonadati</taxon>
        <taxon>Bacteroidota</taxon>
        <taxon>Chitinophagia</taxon>
        <taxon>Chitinophagales</taxon>
        <taxon>Chitinophagaceae</taxon>
        <taxon>Paraflavitalea</taxon>
    </lineage>
</organism>
<dbReference type="EMBL" id="CP032157">
    <property type="protein sequence ID" value="AXY73682.1"/>
    <property type="molecule type" value="Genomic_DNA"/>
</dbReference>
<dbReference type="KEGG" id="pseg:D3H65_06690"/>
<dbReference type="Gene3D" id="3.40.50.12780">
    <property type="entry name" value="N-terminal domain of ligase-like"/>
    <property type="match status" value="1"/>
</dbReference>
<dbReference type="GO" id="GO:0043041">
    <property type="term" value="P:amino acid activation for nonribosomal peptide biosynthetic process"/>
    <property type="evidence" value="ECO:0007669"/>
    <property type="project" value="TreeGrafter"/>
</dbReference>
<dbReference type="SUPFAM" id="SSF47336">
    <property type="entry name" value="ACP-like"/>
    <property type="match status" value="2"/>
</dbReference>
<dbReference type="NCBIfam" id="TIGR01733">
    <property type="entry name" value="AA-adenyl-dom"/>
    <property type="match status" value="1"/>
</dbReference>
<dbReference type="RefSeq" id="WP_119049517.1">
    <property type="nucleotide sequence ID" value="NZ_CP032157.1"/>
</dbReference>
<evidence type="ECO:0000259" key="5">
    <source>
        <dbReference type="PROSITE" id="PS50075"/>
    </source>
</evidence>
<dbReference type="GO" id="GO:0003824">
    <property type="term" value="F:catalytic activity"/>
    <property type="evidence" value="ECO:0007669"/>
    <property type="project" value="InterPro"/>
</dbReference>
<evidence type="ECO:0000256" key="4">
    <source>
        <dbReference type="ARBA" id="ARBA00022737"/>
    </source>
</evidence>
<dbReference type="Gene3D" id="1.10.1200.10">
    <property type="entry name" value="ACP-like"/>
    <property type="match status" value="2"/>
</dbReference>
<dbReference type="SUPFAM" id="SSF52777">
    <property type="entry name" value="CoA-dependent acyltransferases"/>
    <property type="match status" value="4"/>
</dbReference>
<keyword evidence="3" id="KW-0597">Phosphoprotein</keyword>
<evidence type="ECO:0000313" key="7">
    <source>
        <dbReference type="Proteomes" id="UP000263900"/>
    </source>
</evidence>
<dbReference type="Gene3D" id="2.30.38.10">
    <property type="entry name" value="Luciferase, Domain 3"/>
    <property type="match status" value="1"/>
</dbReference>
<dbReference type="Gene3D" id="3.30.559.30">
    <property type="entry name" value="Nonribosomal peptide synthetase, condensation domain"/>
    <property type="match status" value="2"/>
</dbReference>
<dbReference type="PROSITE" id="PS00455">
    <property type="entry name" value="AMP_BINDING"/>
    <property type="match status" value="2"/>
</dbReference>
<protein>
    <submittedName>
        <fullName evidence="6">Amino acid adenylation domain-containing protein</fullName>
    </submittedName>
</protein>
<dbReference type="OrthoDB" id="9778383at2"/>
<feature type="domain" description="Carrier" evidence="5">
    <location>
        <begin position="1607"/>
        <end position="1684"/>
    </location>
</feature>
<dbReference type="PROSITE" id="PS00012">
    <property type="entry name" value="PHOSPHOPANTETHEINE"/>
    <property type="match status" value="1"/>
</dbReference>
<keyword evidence="4" id="KW-0677">Repeat</keyword>
<feature type="domain" description="Carrier" evidence="5">
    <location>
        <begin position="573"/>
        <end position="648"/>
    </location>
</feature>
<evidence type="ECO:0000256" key="3">
    <source>
        <dbReference type="ARBA" id="ARBA00022553"/>
    </source>
</evidence>
<reference evidence="6 7" key="1">
    <citation type="submission" date="2018-09" db="EMBL/GenBank/DDBJ databases">
        <title>Genome sequencing of strain 6GH32-13.</title>
        <authorList>
            <person name="Weon H.-Y."/>
            <person name="Heo J."/>
            <person name="Kwon S.-W."/>
        </authorList>
    </citation>
    <scope>NUCLEOTIDE SEQUENCE [LARGE SCALE GENOMIC DNA]</scope>
    <source>
        <strain evidence="6 7">5GH32-13</strain>
    </source>
</reference>
<dbReference type="PANTHER" id="PTHR45527">
    <property type="entry name" value="NONRIBOSOMAL PEPTIDE SYNTHETASE"/>
    <property type="match status" value="1"/>
</dbReference>
<dbReference type="Pfam" id="PF13193">
    <property type="entry name" value="AMP-binding_C"/>
    <property type="match status" value="1"/>
</dbReference>
<keyword evidence="7" id="KW-1185">Reference proteome</keyword>
<dbReference type="InterPro" id="IPR010071">
    <property type="entry name" value="AA_adenyl_dom"/>
</dbReference>
<dbReference type="Pfam" id="PF00668">
    <property type="entry name" value="Condensation"/>
    <property type="match status" value="2"/>
</dbReference>
<dbReference type="Proteomes" id="UP000263900">
    <property type="component" value="Chromosome"/>
</dbReference>
<proteinExistence type="predicted"/>
<dbReference type="InterPro" id="IPR009081">
    <property type="entry name" value="PP-bd_ACP"/>
</dbReference>
<dbReference type="InterPro" id="IPR036736">
    <property type="entry name" value="ACP-like_sf"/>
</dbReference>
<dbReference type="InterPro" id="IPR006162">
    <property type="entry name" value="Ppantetheine_attach_site"/>
</dbReference>
<dbReference type="PROSITE" id="PS50075">
    <property type="entry name" value="CARRIER"/>
    <property type="match status" value="2"/>
</dbReference>
<dbReference type="GO" id="GO:0031177">
    <property type="term" value="F:phosphopantetheine binding"/>
    <property type="evidence" value="ECO:0007669"/>
    <property type="project" value="TreeGrafter"/>
</dbReference>
<dbReference type="CDD" id="cd19531">
    <property type="entry name" value="LCL_NRPS-like"/>
    <property type="match status" value="1"/>
</dbReference>
<dbReference type="GO" id="GO:0005737">
    <property type="term" value="C:cytoplasm"/>
    <property type="evidence" value="ECO:0007669"/>
    <property type="project" value="TreeGrafter"/>
</dbReference>
<dbReference type="InterPro" id="IPR023213">
    <property type="entry name" value="CAT-like_dom_sf"/>
</dbReference>
<dbReference type="InterPro" id="IPR025110">
    <property type="entry name" value="AMP-bd_C"/>
</dbReference>
<evidence type="ECO:0000256" key="2">
    <source>
        <dbReference type="ARBA" id="ARBA00022450"/>
    </source>
</evidence>
<dbReference type="InterPro" id="IPR042099">
    <property type="entry name" value="ANL_N_sf"/>
</dbReference>
<dbReference type="Pfam" id="PF00501">
    <property type="entry name" value="AMP-binding"/>
    <property type="match status" value="2"/>
</dbReference>
<dbReference type="GO" id="GO:0044550">
    <property type="term" value="P:secondary metabolite biosynthetic process"/>
    <property type="evidence" value="ECO:0007669"/>
    <property type="project" value="TreeGrafter"/>
</dbReference>
<gene>
    <name evidence="6" type="ORF">D3H65_06690</name>
</gene>
<evidence type="ECO:0000313" key="6">
    <source>
        <dbReference type="EMBL" id="AXY73682.1"/>
    </source>
</evidence>
<dbReference type="InterPro" id="IPR045851">
    <property type="entry name" value="AMP-bd_C_sf"/>
</dbReference>
<dbReference type="Gene3D" id="3.30.559.10">
    <property type="entry name" value="Chloramphenicol acetyltransferase-like domain"/>
    <property type="match status" value="2"/>
</dbReference>
<accession>A0A3B7MH19</accession>
<comment type="cofactor">
    <cofactor evidence="1">
        <name>pantetheine 4'-phosphate</name>
        <dbReference type="ChEBI" id="CHEBI:47942"/>
    </cofactor>
</comment>
<dbReference type="SUPFAM" id="SSF56801">
    <property type="entry name" value="Acetyl-CoA synthetase-like"/>
    <property type="match status" value="2"/>
</dbReference>
<dbReference type="Pfam" id="PF00550">
    <property type="entry name" value="PP-binding"/>
    <property type="match status" value="2"/>
</dbReference>
<dbReference type="Gene3D" id="3.40.50.980">
    <property type="match status" value="2"/>
</dbReference>
<name>A0A3B7MH19_9BACT</name>
<dbReference type="NCBIfam" id="TIGR01720">
    <property type="entry name" value="NRPS-para261"/>
    <property type="match status" value="1"/>
</dbReference>